<feature type="compositionally biased region" description="Gly residues" evidence="2">
    <location>
        <begin position="298"/>
        <end position="312"/>
    </location>
</feature>
<feature type="compositionally biased region" description="Low complexity" evidence="2">
    <location>
        <begin position="13"/>
        <end position="22"/>
    </location>
</feature>
<dbReference type="SUPFAM" id="SSF50685">
    <property type="entry name" value="Barwin-like endoglucanases"/>
    <property type="match status" value="1"/>
</dbReference>
<protein>
    <submittedName>
        <fullName evidence="4">BQ2448_1698 protein</fullName>
    </submittedName>
</protein>
<feature type="compositionally biased region" description="Low complexity" evidence="2">
    <location>
        <begin position="245"/>
        <end position="263"/>
    </location>
</feature>
<evidence type="ECO:0000313" key="5">
    <source>
        <dbReference type="Proteomes" id="UP000198372"/>
    </source>
</evidence>
<dbReference type="InterPro" id="IPR036908">
    <property type="entry name" value="RlpA-like_sf"/>
</dbReference>
<dbReference type="Proteomes" id="UP000198372">
    <property type="component" value="Unassembled WGS sequence"/>
</dbReference>
<feature type="compositionally biased region" description="Basic and acidic residues" evidence="2">
    <location>
        <begin position="264"/>
        <end position="273"/>
    </location>
</feature>
<accession>A0A238FEK0</accession>
<gene>
    <name evidence="4" type="ORF">BQ2448_1698</name>
</gene>
<organism evidence="4 5">
    <name type="scientific">Microbotryum intermedium</name>
    <dbReference type="NCBI Taxonomy" id="269621"/>
    <lineage>
        <taxon>Eukaryota</taxon>
        <taxon>Fungi</taxon>
        <taxon>Dikarya</taxon>
        <taxon>Basidiomycota</taxon>
        <taxon>Pucciniomycotina</taxon>
        <taxon>Microbotryomycetes</taxon>
        <taxon>Microbotryales</taxon>
        <taxon>Microbotryaceae</taxon>
        <taxon>Microbotryum</taxon>
    </lineage>
</organism>
<reference evidence="5" key="1">
    <citation type="submission" date="2016-09" db="EMBL/GenBank/DDBJ databases">
        <authorList>
            <person name="Jeantristanb JTB J.-T."/>
            <person name="Ricardo R."/>
        </authorList>
    </citation>
    <scope>NUCLEOTIDE SEQUENCE [LARGE SCALE GENOMIC DNA]</scope>
</reference>
<feature type="region of interest" description="Disordered" evidence="2">
    <location>
        <begin position="245"/>
        <end position="277"/>
    </location>
</feature>
<name>A0A238FEK0_9BASI</name>
<dbReference type="EMBL" id="FMSP01000005">
    <property type="protein sequence ID" value="SCV70304.1"/>
    <property type="molecule type" value="Genomic_DNA"/>
</dbReference>
<evidence type="ECO:0000256" key="2">
    <source>
        <dbReference type="SAM" id="MobiDB-lite"/>
    </source>
</evidence>
<dbReference type="Pfam" id="PF03330">
    <property type="entry name" value="DPBB_1"/>
    <property type="match status" value="1"/>
</dbReference>
<feature type="domain" description="RlpA-like protein double-psi beta-barrel" evidence="3">
    <location>
        <begin position="318"/>
        <end position="410"/>
    </location>
</feature>
<dbReference type="STRING" id="269621.A0A238FEK0"/>
<evidence type="ECO:0000313" key="4">
    <source>
        <dbReference type="EMBL" id="SCV70304.1"/>
    </source>
</evidence>
<dbReference type="CDD" id="cd22191">
    <property type="entry name" value="DPBB_RlpA_EXP_N-like"/>
    <property type="match status" value="2"/>
</dbReference>
<feature type="region of interest" description="Disordered" evidence="2">
    <location>
        <begin position="290"/>
        <end position="312"/>
    </location>
</feature>
<feature type="region of interest" description="Disordered" evidence="2">
    <location>
        <begin position="1"/>
        <end position="27"/>
    </location>
</feature>
<evidence type="ECO:0000256" key="1">
    <source>
        <dbReference type="ARBA" id="ARBA00022729"/>
    </source>
</evidence>
<keyword evidence="5" id="KW-1185">Reference proteome</keyword>
<dbReference type="InterPro" id="IPR051477">
    <property type="entry name" value="Expansin_CellWall"/>
</dbReference>
<dbReference type="InterPro" id="IPR009009">
    <property type="entry name" value="RlpA-like_DPBB"/>
</dbReference>
<dbReference type="AlphaFoldDB" id="A0A238FEK0"/>
<dbReference type="Gene3D" id="2.40.40.10">
    <property type="entry name" value="RlpA-like domain"/>
    <property type="match status" value="2"/>
</dbReference>
<keyword evidence="1" id="KW-0732">Signal</keyword>
<dbReference type="OrthoDB" id="623670at2759"/>
<dbReference type="PANTHER" id="PTHR31836:SF24">
    <property type="entry name" value="RLPA-LIKE PROTEIN DOUBLE-PSI BETA-BARREL DOMAIN-CONTAINING PROTEIN"/>
    <property type="match status" value="1"/>
</dbReference>
<evidence type="ECO:0000259" key="3">
    <source>
        <dbReference type="Pfam" id="PF03330"/>
    </source>
</evidence>
<proteinExistence type="predicted"/>
<dbReference type="PANTHER" id="PTHR31836">
    <property type="match status" value="1"/>
</dbReference>
<sequence length="414" mass="41231">MIHPPRPPRWLQTSTTSTTAKPSPTPIKLSTPSYKSTAIWYATTGFVTACNVTISNNDDIIALPAALYSNGHQVSDFCGQSVLATNPATGAQVTLKVASASWRSEYTIVTRNTFIALGGVPIEGELPISFQFVRATVAKDAVQEVKLYAISSSSAAAASSSRAAAAESVSASIADAAASKSASLSKAAASKSASIAASASAASSRGAAATAKAEAEAKADAKADADEAKAHSSALAASAAAASEAAEVRTTTTAPKKTTSATPAKEETTEKAKATPVKAVVAATTAAASTTTSASSSGGSGGSGGSSSGGGSGEVHSGGYATFYTQNGVAGNCGTVAKDSDYVIALPTAMYANGAHCGKKIVVTRVSDGAKVTATVRDSCPSCVNNECLDLSVAAFTAIATEAEGMVSITWQWA</sequence>